<dbReference type="EMBL" id="MLAK01000773">
    <property type="protein sequence ID" value="OHT05005.1"/>
    <property type="molecule type" value="Genomic_DNA"/>
</dbReference>
<keyword evidence="2" id="KW-1185">Reference proteome</keyword>
<dbReference type="Proteomes" id="UP000179807">
    <property type="component" value="Unassembled WGS sequence"/>
</dbReference>
<name>A0A1J4K6A6_9EUKA</name>
<accession>A0A1J4K6A6</accession>
<evidence type="ECO:0008006" key="3">
    <source>
        <dbReference type="Google" id="ProtNLM"/>
    </source>
</evidence>
<reference evidence="1" key="1">
    <citation type="submission" date="2016-10" db="EMBL/GenBank/DDBJ databases">
        <authorList>
            <person name="Benchimol M."/>
            <person name="Almeida L.G."/>
            <person name="Vasconcelos A.T."/>
            <person name="Perreira-Neves A."/>
            <person name="Rosa I.A."/>
            <person name="Tasca T."/>
            <person name="Bogo M.R."/>
            <person name="de Souza W."/>
        </authorList>
    </citation>
    <scope>NUCLEOTIDE SEQUENCE [LARGE SCALE GENOMIC DNA]</scope>
    <source>
        <strain evidence="1">K</strain>
    </source>
</reference>
<dbReference type="InterPro" id="IPR016024">
    <property type="entry name" value="ARM-type_fold"/>
</dbReference>
<proteinExistence type="predicted"/>
<dbReference type="RefSeq" id="XP_068358141.1">
    <property type="nucleotide sequence ID" value="XM_068505518.1"/>
</dbReference>
<comment type="caution">
    <text evidence="1">The sequence shown here is derived from an EMBL/GenBank/DDBJ whole genome shotgun (WGS) entry which is preliminary data.</text>
</comment>
<gene>
    <name evidence="1" type="ORF">TRFO_27396</name>
</gene>
<dbReference type="SUPFAM" id="SSF48371">
    <property type="entry name" value="ARM repeat"/>
    <property type="match status" value="1"/>
</dbReference>
<dbReference type="VEuPathDB" id="TrichDB:TRFO_27396"/>
<protein>
    <recommendedName>
        <fullName evidence="3">Importin N-terminal domain-containing protein</fullName>
    </recommendedName>
</protein>
<sequence length="793" mass="88260">MSDIEILANIFGCLINPDENVRVPAEQQLHEIRKTKLLQFIQSVLAILQNHANFPPQIVLSALLYVRQSFGAATKAKRSNDPTREYLLIPLDLSNAYLPVIFSLFQNQNFGDYAAKLLGQISAYILSFEPQNQIITIICQQLGNPSFAVHCCTSLEYIFEEIDIELTLQGSIMQAILPLLGNSELPLSIKSKLITVIKFLIPSLPNFLPNESDWANFSQSMLGLTAQPDLKIAAYDFWEDASIHLPQIFNFISNITEISFNDIKTPDQDENLTMSILRLWASLGSCEFKNPGSTASLLQPAIPSFLPLLLSIACNIVDGNSLDKNDDSYPHIQAKDTILAISSALPDQSIPILIQYANQFASSENAIQREIALFCYTTCIDSYSGDNTEEWNNIYQSCIQISIQRFGDPSIRVVSQSIKMVLAVVRNNPELMDFSSFVSPLLQLMATPLADDAQETLSEIVTLPSFSNQIEVFDKLLSFDTIEALDCALKILKNSESPEFASHFISKVIALAEIVSADQSTLDLLPIVISMISIMIDLLGSNAAQLFGRLLPFMMQCYTHFSSPEALKTICSIVRHSGQQIQFASTQVLLQLNNDGSYFMKYSAITSITLYLSKCNISQYFHEFMRLLLQLLEQPIDTTLKIAVLEAINALHTSFPRQMKALCPRLIPVIGTALATVPLIGIHEDDELAFQMNFALLEAIKLLFMNGSDDTFPVLLQMALNSIQNAVNSSTISKACMADIIDVLEIMAKIKPAETKQYIMTNEELNNLFQEASGEDEDLTRAIGELMTMINQI</sequence>
<evidence type="ECO:0000313" key="1">
    <source>
        <dbReference type="EMBL" id="OHT05005.1"/>
    </source>
</evidence>
<dbReference type="GeneID" id="94840222"/>
<organism evidence="1 2">
    <name type="scientific">Tritrichomonas foetus</name>
    <dbReference type="NCBI Taxonomy" id="1144522"/>
    <lineage>
        <taxon>Eukaryota</taxon>
        <taxon>Metamonada</taxon>
        <taxon>Parabasalia</taxon>
        <taxon>Tritrichomonadida</taxon>
        <taxon>Tritrichomonadidae</taxon>
        <taxon>Tritrichomonas</taxon>
    </lineage>
</organism>
<dbReference type="InterPro" id="IPR011989">
    <property type="entry name" value="ARM-like"/>
</dbReference>
<dbReference type="Gene3D" id="1.25.10.10">
    <property type="entry name" value="Leucine-rich Repeat Variant"/>
    <property type="match status" value="2"/>
</dbReference>
<dbReference type="AlphaFoldDB" id="A0A1J4K6A6"/>
<evidence type="ECO:0000313" key="2">
    <source>
        <dbReference type="Proteomes" id="UP000179807"/>
    </source>
</evidence>
<dbReference type="OrthoDB" id="10609072at2759"/>